<name>A0A146KL84_9EUKA</name>
<gene>
    <name evidence="4" type="ORF">TPC1_10100</name>
</gene>
<dbReference type="CDD" id="cd00154">
    <property type="entry name" value="Rab"/>
    <property type="match status" value="1"/>
</dbReference>
<proteinExistence type="inferred from homology"/>
<sequence length="198" mass="22324">MRKQLKFVITGDAGVGKTSIMQRFVNDDFTLNQKATTGADFTCKDVSVKIDDQQHKVKLQIWDTAGSEKFNQTLGSSFYRGTDACFIVFDVSEKRSLDSMQFWLQDLVRFTAQTPKEIEVVFIANKCDLERQISNAVARNAIDCLVTGGKLIEVSAKEGRLENVFEEVTRRILMKQEIVVPNFVVQVGDKTEKEQKGG</sequence>
<dbReference type="GO" id="GO:0005773">
    <property type="term" value="C:vacuole"/>
    <property type="evidence" value="ECO:0007669"/>
    <property type="project" value="TreeGrafter"/>
</dbReference>
<organism evidence="4">
    <name type="scientific">Trepomonas sp. PC1</name>
    <dbReference type="NCBI Taxonomy" id="1076344"/>
    <lineage>
        <taxon>Eukaryota</taxon>
        <taxon>Metamonada</taxon>
        <taxon>Diplomonadida</taxon>
        <taxon>Hexamitidae</taxon>
        <taxon>Hexamitinae</taxon>
        <taxon>Trepomonas</taxon>
    </lineage>
</organism>
<dbReference type="GO" id="GO:0005770">
    <property type="term" value="C:late endosome"/>
    <property type="evidence" value="ECO:0007669"/>
    <property type="project" value="TreeGrafter"/>
</dbReference>
<dbReference type="SMART" id="SM00174">
    <property type="entry name" value="RHO"/>
    <property type="match status" value="1"/>
</dbReference>
<reference evidence="4" key="1">
    <citation type="submission" date="2015-07" db="EMBL/GenBank/DDBJ databases">
        <title>Adaptation to a free-living lifestyle via gene acquisitions in the diplomonad Trepomonas sp. PC1.</title>
        <authorList>
            <person name="Xu F."/>
            <person name="Jerlstrom-Hultqvist J."/>
            <person name="Kolisko M."/>
            <person name="Simpson A.G.B."/>
            <person name="Roger A.J."/>
            <person name="Svard S.G."/>
            <person name="Andersson J.O."/>
        </authorList>
    </citation>
    <scope>NUCLEOTIDE SEQUENCE</scope>
    <source>
        <strain evidence="4">PC1</strain>
    </source>
</reference>
<dbReference type="PANTHER" id="PTHR47981:SF20">
    <property type="entry name" value="RAS-RELATED PROTEIN RAB-7A"/>
    <property type="match status" value="1"/>
</dbReference>
<dbReference type="GO" id="GO:0032889">
    <property type="term" value="P:regulation of vacuole fusion, non-autophagic"/>
    <property type="evidence" value="ECO:0007669"/>
    <property type="project" value="TreeGrafter"/>
</dbReference>
<dbReference type="PANTHER" id="PTHR47981">
    <property type="entry name" value="RAB FAMILY"/>
    <property type="match status" value="1"/>
</dbReference>
<dbReference type="Gene3D" id="3.40.50.300">
    <property type="entry name" value="P-loop containing nucleotide triphosphate hydrolases"/>
    <property type="match status" value="1"/>
</dbReference>
<evidence type="ECO:0000313" key="4">
    <source>
        <dbReference type="EMBL" id="JAP96534.1"/>
    </source>
</evidence>
<dbReference type="GO" id="GO:0005525">
    <property type="term" value="F:GTP binding"/>
    <property type="evidence" value="ECO:0007669"/>
    <property type="project" value="UniProtKB-KW"/>
</dbReference>
<dbReference type="EMBL" id="GDID01000072">
    <property type="protein sequence ID" value="JAP96534.1"/>
    <property type="molecule type" value="Transcribed_RNA"/>
</dbReference>
<dbReference type="FunFam" id="3.40.50.300:FF:001447">
    <property type="entry name" value="Ras-related protein Rab-1B"/>
    <property type="match status" value="1"/>
</dbReference>
<dbReference type="SMART" id="SM00173">
    <property type="entry name" value="RAS"/>
    <property type="match status" value="1"/>
</dbReference>
<dbReference type="PROSITE" id="PS51419">
    <property type="entry name" value="RAB"/>
    <property type="match status" value="1"/>
</dbReference>
<evidence type="ECO:0000256" key="2">
    <source>
        <dbReference type="ARBA" id="ARBA00022741"/>
    </source>
</evidence>
<keyword evidence="2" id="KW-0547">Nucleotide-binding</keyword>
<dbReference type="SMART" id="SM00175">
    <property type="entry name" value="RAB"/>
    <property type="match status" value="1"/>
</dbReference>
<dbReference type="InterPro" id="IPR005225">
    <property type="entry name" value="Small_GTP-bd"/>
</dbReference>
<protein>
    <submittedName>
        <fullName evidence="4">Rab-like protein</fullName>
    </submittedName>
</protein>
<comment type="similarity">
    <text evidence="1">Belongs to the small GTPase superfamily. Rab family.</text>
</comment>
<dbReference type="NCBIfam" id="TIGR00231">
    <property type="entry name" value="small_GTP"/>
    <property type="match status" value="1"/>
</dbReference>
<evidence type="ECO:0000256" key="3">
    <source>
        <dbReference type="ARBA" id="ARBA00023134"/>
    </source>
</evidence>
<dbReference type="AlphaFoldDB" id="A0A146KL84"/>
<evidence type="ECO:0000256" key="1">
    <source>
        <dbReference type="ARBA" id="ARBA00006270"/>
    </source>
</evidence>
<dbReference type="SUPFAM" id="SSF52540">
    <property type="entry name" value="P-loop containing nucleoside triphosphate hydrolases"/>
    <property type="match status" value="1"/>
</dbReference>
<dbReference type="InterPro" id="IPR001806">
    <property type="entry name" value="Small_GTPase"/>
</dbReference>
<dbReference type="PRINTS" id="PR00449">
    <property type="entry name" value="RASTRNSFRMNG"/>
</dbReference>
<dbReference type="GO" id="GO:0003924">
    <property type="term" value="F:GTPase activity"/>
    <property type="evidence" value="ECO:0007669"/>
    <property type="project" value="InterPro"/>
</dbReference>
<dbReference type="Pfam" id="PF00071">
    <property type="entry name" value="Ras"/>
    <property type="match status" value="1"/>
</dbReference>
<dbReference type="PROSITE" id="PS51421">
    <property type="entry name" value="RAS"/>
    <property type="match status" value="1"/>
</dbReference>
<keyword evidence="3" id="KW-0342">GTP-binding</keyword>
<accession>A0A146KL84</accession>
<dbReference type="InterPro" id="IPR027417">
    <property type="entry name" value="P-loop_NTPase"/>
</dbReference>
<dbReference type="GO" id="GO:0045335">
    <property type="term" value="C:phagocytic vesicle"/>
    <property type="evidence" value="ECO:0007669"/>
    <property type="project" value="TreeGrafter"/>
</dbReference>
<feature type="non-terminal residue" evidence="4">
    <location>
        <position position="198"/>
    </location>
</feature>